<evidence type="ECO:0000256" key="1">
    <source>
        <dbReference type="SAM" id="MobiDB-lite"/>
    </source>
</evidence>
<feature type="region of interest" description="Disordered" evidence="1">
    <location>
        <begin position="18"/>
        <end position="53"/>
    </location>
</feature>
<evidence type="ECO:0000313" key="3">
    <source>
        <dbReference type="Proteomes" id="UP001228049"/>
    </source>
</evidence>
<dbReference type="EMBL" id="JASDAP010000007">
    <property type="protein sequence ID" value="KAK1900637.1"/>
    <property type="molecule type" value="Genomic_DNA"/>
</dbReference>
<feature type="non-terminal residue" evidence="2">
    <location>
        <position position="188"/>
    </location>
</feature>
<dbReference type="Proteomes" id="UP001228049">
    <property type="component" value="Unassembled WGS sequence"/>
</dbReference>
<gene>
    <name evidence="2" type="ORF">KUDE01_001424</name>
</gene>
<dbReference type="AlphaFoldDB" id="A0AAD9FFD2"/>
<protein>
    <submittedName>
        <fullName evidence="2">GTPase Era</fullName>
    </submittedName>
</protein>
<accession>A0AAD9FFD2</accession>
<sequence>TESFLTYFKKTKERERDYGLALANNSSEENRDRDSSSGVSSEETMREDEDETQVQSTLIRLHEAGEIPSGDVTKFYKAARGFLLRSKEYALKKLPLNDPLLPHAEFVDFRQYKHLLPFEDPREQDRISDEFLEYQMLEETDIPDMVWKSALESVGEEEQFHCMAMVWAHLTTQKSRVTGKEQFPRLGK</sequence>
<feature type="non-terminal residue" evidence="2">
    <location>
        <position position="1"/>
    </location>
</feature>
<proteinExistence type="predicted"/>
<organism evidence="2 3">
    <name type="scientific">Dissostichus eleginoides</name>
    <name type="common">Patagonian toothfish</name>
    <name type="synonym">Dissostichus amissus</name>
    <dbReference type="NCBI Taxonomy" id="100907"/>
    <lineage>
        <taxon>Eukaryota</taxon>
        <taxon>Metazoa</taxon>
        <taxon>Chordata</taxon>
        <taxon>Craniata</taxon>
        <taxon>Vertebrata</taxon>
        <taxon>Euteleostomi</taxon>
        <taxon>Actinopterygii</taxon>
        <taxon>Neopterygii</taxon>
        <taxon>Teleostei</taxon>
        <taxon>Neoteleostei</taxon>
        <taxon>Acanthomorphata</taxon>
        <taxon>Eupercaria</taxon>
        <taxon>Perciformes</taxon>
        <taxon>Notothenioidei</taxon>
        <taxon>Nototheniidae</taxon>
        <taxon>Dissostichus</taxon>
    </lineage>
</organism>
<comment type="caution">
    <text evidence="2">The sequence shown here is derived from an EMBL/GenBank/DDBJ whole genome shotgun (WGS) entry which is preliminary data.</text>
</comment>
<reference evidence="2" key="1">
    <citation type="submission" date="2023-04" db="EMBL/GenBank/DDBJ databases">
        <title>Chromosome-level genome of Chaenocephalus aceratus.</title>
        <authorList>
            <person name="Park H."/>
        </authorList>
    </citation>
    <scope>NUCLEOTIDE SEQUENCE</scope>
    <source>
        <strain evidence="2">DE</strain>
        <tissue evidence="2">Muscle</tissue>
    </source>
</reference>
<evidence type="ECO:0000313" key="2">
    <source>
        <dbReference type="EMBL" id="KAK1900637.1"/>
    </source>
</evidence>
<keyword evidence="3" id="KW-1185">Reference proteome</keyword>
<name>A0AAD9FFD2_DISEL</name>